<evidence type="ECO:0000313" key="3">
    <source>
        <dbReference type="EMBL" id="HJC37195.1"/>
    </source>
</evidence>
<gene>
    <name evidence="3" type="ORF">H9702_08735</name>
</gene>
<dbReference type="Pfam" id="PF03099">
    <property type="entry name" value="BPL_LplA_LipB"/>
    <property type="match status" value="1"/>
</dbReference>
<dbReference type="GO" id="GO:0005737">
    <property type="term" value="C:cytoplasm"/>
    <property type="evidence" value="ECO:0007669"/>
    <property type="project" value="TreeGrafter"/>
</dbReference>
<dbReference type="PANTHER" id="PTHR12835:SF5">
    <property type="entry name" value="BIOTIN--PROTEIN LIGASE"/>
    <property type="match status" value="1"/>
</dbReference>
<dbReference type="SUPFAM" id="SSF50037">
    <property type="entry name" value="C-terminal domain of transcriptional repressors"/>
    <property type="match status" value="1"/>
</dbReference>
<dbReference type="InterPro" id="IPR008988">
    <property type="entry name" value="Transcriptional_repressor_C"/>
</dbReference>
<dbReference type="AlphaFoldDB" id="A0A9D2NRI7"/>
<dbReference type="EC" id="6.3.4.15" evidence="3"/>
<dbReference type="GO" id="GO:0009249">
    <property type="term" value="P:protein lipoylation"/>
    <property type="evidence" value="ECO:0007669"/>
    <property type="project" value="UniProtKB-ARBA"/>
</dbReference>
<dbReference type="Proteomes" id="UP000823896">
    <property type="component" value="Unassembled WGS sequence"/>
</dbReference>
<evidence type="ECO:0000313" key="4">
    <source>
        <dbReference type="Proteomes" id="UP000823896"/>
    </source>
</evidence>
<dbReference type="Gene3D" id="3.30.930.10">
    <property type="entry name" value="Bira Bifunctional Protein, Domain 2"/>
    <property type="match status" value="1"/>
</dbReference>
<dbReference type="InterPro" id="IPR004408">
    <property type="entry name" value="Biotin_CoA_COase_ligase"/>
</dbReference>
<evidence type="ECO:0000259" key="2">
    <source>
        <dbReference type="PROSITE" id="PS51733"/>
    </source>
</evidence>
<feature type="domain" description="BPL/LPL catalytic" evidence="2">
    <location>
        <begin position="2"/>
        <end position="188"/>
    </location>
</feature>
<reference evidence="3" key="2">
    <citation type="submission" date="2021-04" db="EMBL/GenBank/DDBJ databases">
        <authorList>
            <person name="Gilroy R."/>
        </authorList>
    </citation>
    <scope>NUCLEOTIDE SEQUENCE</scope>
    <source>
        <strain evidence="3">CHK187-11901</strain>
    </source>
</reference>
<dbReference type="CDD" id="cd16442">
    <property type="entry name" value="BPL"/>
    <property type="match status" value="1"/>
</dbReference>
<dbReference type="Gene3D" id="2.30.30.100">
    <property type="match status" value="1"/>
</dbReference>
<evidence type="ECO:0000256" key="1">
    <source>
        <dbReference type="ARBA" id="ARBA00022598"/>
    </source>
</evidence>
<organism evidence="3 4">
    <name type="scientific">Candidatus Merdibacter merdavium</name>
    <dbReference type="NCBI Taxonomy" id="2838692"/>
    <lineage>
        <taxon>Bacteria</taxon>
        <taxon>Bacillati</taxon>
        <taxon>Bacillota</taxon>
        <taxon>Erysipelotrichia</taxon>
        <taxon>Erysipelotrichales</taxon>
        <taxon>Erysipelotrichaceae</taxon>
        <taxon>Merdibacter</taxon>
    </lineage>
</organism>
<dbReference type="InterPro" id="IPR004143">
    <property type="entry name" value="BPL_LPL_catalytic"/>
</dbReference>
<keyword evidence="1 3" id="KW-0436">Ligase</keyword>
<dbReference type="EMBL" id="DWWM01000056">
    <property type="protein sequence ID" value="HJC37195.1"/>
    <property type="molecule type" value="Genomic_DNA"/>
</dbReference>
<dbReference type="InterPro" id="IPR045864">
    <property type="entry name" value="aa-tRNA-synth_II/BPL/LPL"/>
</dbReference>
<dbReference type="PANTHER" id="PTHR12835">
    <property type="entry name" value="BIOTIN PROTEIN LIGASE"/>
    <property type="match status" value="1"/>
</dbReference>
<dbReference type="PROSITE" id="PS51733">
    <property type="entry name" value="BPL_LPL_CATALYTIC"/>
    <property type="match status" value="1"/>
</dbReference>
<name>A0A9D2NRI7_9FIRM</name>
<dbReference type="NCBIfam" id="TIGR00121">
    <property type="entry name" value="birA_ligase"/>
    <property type="match status" value="1"/>
</dbReference>
<dbReference type="GO" id="GO:0004077">
    <property type="term" value="F:biotin--[biotin carboxyl-carrier protein] ligase activity"/>
    <property type="evidence" value="ECO:0007669"/>
    <property type="project" value="UniProtKB-EC"/>
</dbReference>
<dbReference type="SUPFAM" id="SSF55681">
    <property type="entry name" value="Class II aaRS and biotin synthetases"/>
    <property type="match status" value="1"/>
</dbReference>
<sequence>MDINQAGIPLGWHMLPKMDSVGSTNTWLKEHAADLPSHSVLIAREQRAGRGRNGRAFHSAKDHGLYLSILLKQTFSCEQLGRLTALSALALQRAILESCGLNTQIKWVNDLVIQTRKLAGILCETCRQQDTLQSTIIGFGVNVFSQSFPYMEDNQPAAIADFSMVAPSMDTLTSALLRHVEDCLSHLDDPSYMQAYRNCSCVIGRKIRVSDGHGRYDAFAEDIDEQGRLIIRHGEARTVLCCGEVSIRPLR</sequence>
<accession>A0A9D2NRI7</accession>
<protein>
    <submittedName>
        <fullName evidence="3">Biotin--[acetyl-CoA-carboxylase] ligase</fullName>
        <ecNumber evidence="3">6.3.4.15</ecNumber>
    </submittedName>
</protein>
<comment type="caution">
    <text evidence="3">The sequence shown here is derived from an EMBL/GenBank/DDBJ whole genome shotgun (WGS) entry which is preliminary data.</text>
</comment>
<proteinExistence type="predicted"/>
<reference evidence="3" key="1">
    <citation type="journal article" date="2021" name="PeerJ">
        <title>Extensive microbial diversity within the chicken gut microbiome revealed by metagenomics and culture.</title>
        <authorList>
            <person name="Gilroy R."/>
            <person name="Ravi A."/>
            <person name="Getino M."/>
            <person name="Pursley I."/>
            <person name="Horton D.L."/>
            <person name="Alikhan N.F."/>
            <person name="Baker D."/>
            <person name="Gharbi K."/>
            <person name="Hall N."/>
            <person name="Watson M."/>
            <person name="Adriaenssens E.M."/>
            <person name="Foster-Nyarko E."/>
            <person name="Jarju S."/>
            <person name="Secka A."/>
            <person name="Antonio M."/>
            <person name="Oren A."/>
            <person name="Chaudhuri R.R."/>
            <person name="La Ragione R."/>
            <person name="Hildebrand F."/>
            <person name="Pallen M.J."/>
        </authorList>
    </citation>
    <scope>NUCLEOTIDE SEQUENCE</scope>
    <source>
        <strain evidence="3">CHK187-11901</strain>
    </source>
</reference>
<dbReference type="GO" id="GO:0016740">
    <property type="term" value="F:transferase activity"/>
    <property type="evidence" value="ECO:0007669"/>
    <property type="project" value="UniProtKB-ARBA"/>
</dbReference>